<dbReference type="InterPro" id="IPR045864">
    <property type="entry name" value="aa-tRNA-synth_II/BPL/LPL"/>
</dbReference>
<feature type="binding site" evidence="8">
    <location>
        <position position="101"/>
    </location>
    <ligand>
        <name>substrate</name>
    </ligand>
</feature>
<feature type="binding site" evidence="8">
    <location>
        <begin position="211"/>
        <end position="215"/>
    </location>
    <ligand>
        <name>substrate</name>
    </ligand>
</feature>
<dbReference type="NCBIfam" id="NF003211">
    <property type="entry name" value="PRK04173.1"/>
    <property type="match status" value="1"/>
</dbReference>
<dbReference type="HAMAP" id="MF_00253_B">
    <property type="entry name" value="Gly_tRNA_synth_B"/>
    <property type="match status" value="1"/>
</dbReference>
<dbReference type="GO" id="GO:0005829">
    <property type="term" value="C:cytosol"/>
    <property type="evidence" value="ECO:0007669"/>
    <property type="project" value="UniProtKB-ARBA"/>
</dbReference>
<keyword evidence="11" id="KW-1185">Reference proteome</keyword>
<feature type="domain" description="Aminoacyl-transfer RNA synthetases class-II family profile" evidence="9">
    <location>
        <begin position="9"/>
        <end position="366"/>
    </location>
</feature>
<sequence>MAPAPSRLDAVINLAKRRGFVYPCGEIYGGTRSAWDYGPLGVELKENIKRQWWNRVVRQRADVVGLDSSVILPPKVWEASGHVKAFTDPLVESLHTHKRYRADELMEAYEAKHGHPPVNGMADINDPDTGQPGAWTEPKAFSGLLKTFLGPVDDESGLHYLRPETAQGIFVNFANVMTSARMKPPFGIGQIGKSFRNEITPGNFIFRTREFEQMELEFFVAPGTDEEWHQYWIDERLAWYTDLGIERDHLRLYEHPQEKLSHYSKRTVDIEYTFGFAGSQWGELEGIANRTDYDLGVHMEASGQHLDYFDQASGERWVPYVIEPSAGLTRSLMAFLVDAYCEDEAPNTKGGVDKRTVLKLDPRLSPVKVAVLPLSRKDELTGPASELAASLRKHWNVDYDQAGAVGRRYRRQDEIGTPLCVTYDFDSVNDDAVTVRDRDTMAQERVKLAELESYLAAKLIGA</sequence>
<name>A0A8I0KVL9_9ACTO</name>
<dbReference type="GO" id="GO:0070062">
    <property type="term" value="C:extracellular exosome"/>
    <property type="evidence" value="ECO:0007669"/>
    <property type="project" value="UniProtKB-ARBA"/>
</dbReference>
<dbReference type="Proteomes" id="UP000627538">
    <property type="component" value="Unassembled WGS sequence"/>
</dbReference>
<dbReference type="SUPFAM" id="SSF52954">
    <property type="entry name" value="Class II aaRS ABD-related"/>
    <property type="match status" value="1"/>
</dbReference>
<dbReference type="InterPro" id="IPR022961">
    <property type="entry name" value="Gly_tRNA_ligase_bac"/>
</dbReference>
<keyword evidence="3 8" id="KW-0436">Ligase</keyword>
<feature type="binding site" evidence="8">
    <location>
        <begin position="323"/>
        <end position="327"/>
    </location>
    <ligand>
        <name>substrate</name>
    </ligand>
</feature>
<dbReference type="InterPro" id="IPR027031">
    <property type="entry name" value="Gly-tRNA_synthase/POLG2"/>
</dbReference>
<dbReference type="Pfam" id="PF00587">
    <property type="entry name" value="tRNA-synt_2b"/>
    <property type="match status" value="1"/>
</dbReference>
<dbReference type="InterPro" id="IPR033731">
    <property type="entry name" value="GlyRS-like_core"/>
</dbReference>
<dbReference type="InterPro" id="IPR002314">
    <property type="entry name" value="aa-tRNA-synt_IIb"/>
</dbReference>
<dbReference type="GO" id="GO:0004820">
    <property type="term" value="F:glycine-tRNA ligase activity"/>
    <property type="evidence" value="ECO:0007669"/>
    <property type="project" value="UniProtKB-UniRule"/>
</dbReference>
<dbReference type="RefSeq" id="WP_191071153.1">
    <property type="nucleotide sequence ID" value="NZ_CP060506.1"/>
</dbReference>
<organism evidence="10 11">
    <name type="scientific">Nanchangia anserum</name>
    <dbReference type="NCBI Taxonomy" id="2692125"/>
    <lineage>
        <taxon>Bacteria</taxon>
        <taxon>Bacillati</taxon>
        <taxon>Actinomycetota</taxon>
        <taxon>Actinomycetes</taxon>
        <taxon>Actinomycetales</taxon>
        <taxon>Actinomycetaceae</taxon>
        <taxon>Nanchangia</taxon>
    </lineage>
</organism>
<dbReference type="GO" id="GO:0046983">
    <property type="term" value="F:protein dimerization activity"/>
    <property type="evidence" value="ECO:0007669"/>
    <property type="project" value="UniProtKB-ARBA"/>
</dbReference>
<dbReference type="Pfam" id="PF03129">
    <property type="entry name" value="HGTP_anticodon"/>
    <property type="match status" value="1"/>
</dbReference>
<evidence type="ECO:0000256" key="5">
    <source>
        <dbReference type="ARBA" id="ARBA00022840"/>
    </source>
</evidence>
<evidence type="ECO:0000313" key="10">
    <source>
        <dbReference type="EMBL" id="MBD3689079.1"/>
    </source>
</evidence>
<comment type="similarity">
    <text evidence="1 8">Belongs to the class-II aminoacyl-tRNA synthetase family.</text>
</comment>
<evidence type="ECO:0000256" key="8">
    <source>
        <dbReference type="HAMAP-Rule" id="MF_00253"/>
    </source>
</evidence>
<dbReference type="CDD" id="cd00858">
    <property type="entry name" value="GlyRS_anticodon"/>
    <property type="match status" value="1"/>
</dbReference>
<dbReference type="EMBL" id="JACRUO010000001">
    <property type="protein sequence ID" value="MBD3689079.1"/>
    <property type="molecule type" value="Genomic_DNA"/>
</dbReference>
<comment type="subcellular location">
    <subcellularLocation>
        <location evidence="8">Cytoplasm</location>
    </subcellularLocation>
</comment>
<dbReference type="GO" id="GO:0015966">
    <property type="term" value="P:diadenosine tetraphosphate biosynthetic process"/>
    <property type="evidence" value="ECO:0007669"/>
    <property type="project" value="UniProtKB-ARBA"/>
</dbReference>
<accession>A0A8I0KVL9</accession>
<evidence type="ECO:0000256" key="6">
    <source>
        <dbReference type="ARBA" id="ARBA00022917"/>
    </source>
</evidence>
<reference evidence="10 11" key="1">
    <citation type="submission" date="2020-08" db="EMBL/GenBank/DDBJ databases">
        <title>Winkia gen. nov., sp. nov., isolated from faeces of the Anser albifrons in China.</title>
        <authorList>
            <person name="Liu Q."/>
        </authorList>
    </citation>
    <scope>NUCLEOTIDE SEQUENCE [LARGE SCALE GENOMIC DNA]</scope>
    <source>
        <strain evidence="10 11">C62</strain>
    </source>
</reference>
<feature type="binding site" evidence="8">
    <location>
        <begin position="283"/>
        <end position="284"/>
    </location>
    <ligand>
        <name>ATP</name>
        <dbReference type="ChEBI" id="CHEBI:30616"/>
    </ligand>
</feature>
<feature type="binding site" evidence="8">
    <location>
        <begin position="327"/>
        <end position="330"/>
    </location>
    <ligand>
        <name>ATP</name>
        <dbReference type="ChEBI" id="CHEBI:30616"/>
    </ligand>
</feature>
<evidence type="ECO:0000256" key="7">
    <source>
        <dbReference type="ARBA" id="ARBA00023146"/>
    </source>
</evidence>
<dbReference type="InterPro" id="IPR004154">
    <property type="entry name" value="Anticodon-bd"/>
</dbReference>
<keyword evidence="7 8" id="KW-0030">Aminoacyl-tRNA synthetase</keyword>
<dbReference type="AlphaFoldDB" id="A0A8I0KVL9"/>
<comment type="catalytic activity">
    <reaction evidence="8">
        <text>tRNA(Gly) + glycine + ATP = glycyl-tRNA(Gly) + AMP + diphosphate</text>
        <dbReference type="Rhea" id="RHEA:16013"/>
        <dbReference type="Rhea" id="RHEA-COMP:9664"/>
        <dbReference type="Rhea" id="RHEA-COMP:9683"/>
        <dbReference type="ChEBI" id="CHEBI:30616"/>
        <dbReference type="ChEBI" id="CHEBI:33019"/>
        <dbReference type="ChEBI" id="CHEBI:57305"/>
        <dbReference type="ChEBI" id="CHEBI:78442"/>
        <dbReference type="ChEBI" id="CHEBI:78522"/>
        <dbReference type="ChEBI" id="CHEBI:456215"/>
        <dbReference type="EC" id="6.1.1.14"/>
    </reaction>
</comment>
<comment type="function">
    <text evidence="8">Catalyzes the attachment of glycine to tRNA(Gly).</text>
</comment>
<gene>
    <name evidence="8" type="primary">glyQS</name>
    <name evidence="10" type="ORF">H8R10_02370</name>
</gene>
<keyword evidence="4 8" id="KW-0547">Nucleotide-binding</keyword>
<keyword evidence="6 8" id="KW-0648">Protein biosynthesis</keyword>
<evidence type="ECO:0000259" key="9">
    <source>
        <dbReference type="PROSITE" id="PS50862"/>
    </source>
</evidence>
<dbReference type="GO" id="GO:1990742">
    <property type="term" value="C:microvesicle"/>
    <property type="evidence" value="ECO:0007669"/>
    <property type="project" value="UniProtKB-ARBA"/>
</dbReference>
<dbReference type="PROSITE" id="PS50862">
    <property type="entry name" value="AA_TRNA_LIGASE_II"/>
    <property type="match status" value="1"/>
</dbReference>
<dbReference type="GO" id="GO:0004081">
    <property type="term" value="F:bis(5'-nucleosyl)-tetraphosphatase (asymmetrical) activity"/>
    <property type="evidence" value="ECO:0007669"/>
    <property type="project" value="UniProtKB-ARBA"/>
</dbReference>
<dbReference type="PANTHER" id="PTHR10745">
    <property type="entry name" value="GLYCYL-TRNA SYNTHETASE/DNA POLYMERASE SUBUNIT GAMMA-2"/>
    <property type="match status" value="1"/>
</dbReference>
<evidence type="ECO:0000313" key="11">
    <source>
        <dbReference type="Proteomes" id="UP000627538"/>
    </source>
</evidence>
<dbReference type="PANTHER" id="PTHR10745:SF8">
    <property type="entry name" value="DNA POLYMERASE SUBUNIT GAMMA-2, MITOCHONDRIAL"/>
    <property type="match status" value="1"/>
</dbReference>
<keyword evidence="5 8" id="KW-0067">ATP-binding</keyword>
<dbReference type="Gene3D" id="3.40.50.800">
    <property type="entry name" value="Anticodon-binding domain"/>
    <property type="match status" value="1"/>
</dbReference>
<comment type="subunit">
    <text evidence="8">Homodimer.</text>
</comment>
<dbReference type="SUPFAM" id="SSF55681">
    <property type="entry name" value="Class II aaRS and biotin synthetases"/>
    <property type="match status" value="1"/>
</dbReference>
<dbReference type="PRINTS" id="PR01043">
    <property type="entry name" value="TRNASYNTHGLY"/>
</dbReference>
<protein>
    <recommendedName>
        <fullName evidence="8">Glycine--tRNA ligase</fullName>
        <ecNumber evidence="8">6.1.1.14</ecNumber>
    </recommendedName>
    <alternativeName>
        <fullName evidence="8">Glycyl-tRNA synthetase</fullName>
        <shortName evidence="8">GlyRS</shortName>
    </alternativeName>
</protein>
<evidence type="ECO:0000256" key="2">
    <source>
        <dbReference type="ARBA" id="ARBA00022490"/>
    </source>
</evidence>
<dbReference type="InterPro" id="IPR002315">
    <property type="entry name" value="tRNA-synt_gly"/>
</dbReference>
<evidence type="ECO:0000256" key="1">
    <source>
        <dbReference type="ARBA" id="ARBA00008226"/>
    </source>
</evidence>
<comment type="caution">
    <text evidence="10">The sequence shown here is derived from an EMBL/GenBank/DDBJ whole genome shotgun (WGS) entry which is preliminary data.</text>
</comment>
<evidence type="ECO:0000256" key="4">
    <source>
        <dbReference type="ARBA" id="ARBA00022741"/>
    </source>
</evidence>
<dbReference type="EC" id="6.1.1.14" evidence="8"/>
<dbReference type="Gene3D" id="3.30.930.10">
    <property type="entry name" value="Bira Bifunctional Protein, Domain 2"/>
    <property type="match status" value="1"/>
</dbReference>
<dbReference type="InterPro" id="IPR006195">
    <property type="entry name" value="aa-tRNA-synth_II"/>
</dbReference>
<dbReference type="InterPro" id="IPR036621">
    <property type="entry name" value="Anticodon-bd_dom_sf"/>
</dbReference>
<dbReference type="CDD" id="cd00774">
    <property type="entry name" value="GlyRS-like_core"/>
    <property type="match status" value="1"/>
</dbReference>
<feature type="binding site" evidence="8">
    <location>
        <begin position="196"/>
        <end position="198"/>
    </location>
    <ligand>
        <name>ATP</name>
        <dbReference type="ChEBI" id="CHEBI:30616"/>
    </ligand>
</feature>
<keyword evidence="2 8" id="KW-0963">Cytoplasm</keyword>
<dbReference type="GO" id="GO:0006426">
    <property type="term" value="P:glycyl-tRNA aminoacylation"/>
    <property type="evidence" value="ECO:0007669"/>
    <property type="project" value="UniProtKB-UniRule"/>
</dbReference>
<evidence type="ECO:0000256" key="3">
    <source>
        <dbReference type="ARBA" id="ARBA00022598"/>
    </source>
</evidence>
<proteinExistence type="inferred from homology"/>
<feature type="binding site" evidence="8">
    <location>
        <begin position="206"/>
        <end position="211"/>
    </location>
    <ligand>
        <name>ATP</name>
        <dbReference type="ChEBI" id="CHEBI:30616"/>
    </ligand>
</feature>
<dbReference type="NCBIfam" id="TIGR00389">
    <property type="entry name" value="glyS_dimeric"/>
    <property type="match status" value="1"/>
</dbReference>
<dbReference type="GO" id="GO:0005524">
    <property type="term" value="F:ATP binding"/>
    <property type="evidence" value="ECO:0007669"/>
    <property type="project" value="UniProtKB-UniRule"/>
</dbReference>
<dbReference type="FunFam" id="3.40.50.800:FF:000002">
    <property type="entry name" value="Glycine--tRNA ligase"/>
    <property type="match status" value="1"/>
</dbReference>
<feature type="binding site" evidence="8">
    <location>
        <position position="164"/>
    </location>
    <ligand>
        <name>substrate</name>
    </ligand>
</feature>